<keyword evidence="2" id="KW-0347">Helicase</keyword>
<dbReference type="GO" id="GO:0016787">
    <property type="term" value="F:hydrolase activity"/>
    <property type="evidence" value="ECO:0007669"/>
    <property type="project" value="UniProtKB-KW"/>
</dbReference>
<dbReference type="SMART" id="SM00487">
    <property type="entry name" value="DEXDc"/>
    <property type="match status" value="1"/>
</dbReference>
<dbReference type="GO" id="GO:0004386">
    <property type="term" value="F:helicase activity"/>
    <property type="evidence" value="ECO:0007669"/>
    <property type="project" value="UniProtKB-KW"/>
</dbReference>
<dbReference type="Gene3D" id="1.20.120.1080">
    <property type="match status" value="1"/>
</dbReference>
<protein>
    <submittedName>
        <fullName evidence="10">ATP-dependent RNA helicase DHX34</fullName>
    </submittedName>
</protein>
<name>A0A183IYB5_9BILA</name>
<keyword evidence="2" id="KW-0067">ATP-binding</keyword>
<evidence type="ECO:0000256" key="4">
    <source>
        <dbReference type="SAM" id="MobiDB-lite"/>
    </source>
</evidence>
<dbReference type="InterPro" id="IPR013087">
    <property type="entry name" value="Znf_C2H2_type"/>
</dbReference>
<dbReference type="EMBL" id="UZAM01011789">
    <property type="protein sequence ID" value="VDP18217.1"/>
    <property type="molecule type" value="Genomic_DNA"/>
</dbReference>
<dbReference type="InterPro" id="IPR007502">
    <property type="entry name" value="Helicase-assoc_dom"/>
</dbReference>
<keyword evidence="1" id="KW-0378">Hydrolase</keyword>
<keyword evidence="3" id="KW-0479">Metal-binding</keyword>
<keyword evidence="3" id="KW-0862">Zinc</keyword>
<dbReference type="PANTHER" id="PTHR18934">
    <property type="entry name" value="ATP-DEPENDENT RNA HELICASE"/>
    <property type="match status" value="1"/>
</dbReference>
<evidence type="ECO:0000259" key="5">
    <source>
        <dbReference type="PROSITE" id="PS50157"/>
    </source>
</evidence>
<keyword evidence="3" id="KW-0863">Zinc-finger</keyword>
<accession>A0A183IYB5</accession>
<dbReference type="Pfam" id="PF00271">
    <property type="entry name" value="Helicase_C"/>
    <property type="match status" value="1"/>
</dbReference>
<keyword evidence="9" id="KW-1185">Reference proteome</keyword>
<dbReference type="FunFam" id="3.40.50.300:FF:000725">
    <property type="entry name" value="probable ATP-dependent RNA helicase DHX34"/>
    <property type="match status" value="1"/>
</dbReference>
<dbReference type="FunFam" id="3.40.50.300:FF:004714">
    <property type="entry name" value="DEAD/DEAH box helicase"/>
    <property type="match status" value="1"/>
</dbReference>
<dbReference type="PANTHER" id="PTHR18934:SF221">
    <property type="entry name" value="ATP-DEPENDENT RNA HELICASE DHX34-RELATED"/>
    <property type="match status" value="1"/>
</dbReference>
<reference evidence="10" key="1">
    <citation type="submission" date="2016-06" db="UniProtKB">
        <authorList>
            <consortium name="WormBaseParasite"/>
        </authorList>
    </citation>
    <scope>IDENTIFICATION</scope>
</reference>
<feature type="domain" description="Helicase C-terminal" evidence="7">
    <location>
        <begin position="334"/>
        <end position="504"/>
    </location>
</feature>
<dbReference type="Gene3D" id="3.40.50.300">
    <property type="entry name" value="P-loop containing nucleotide triphosphate hydrolases"/>
    <property type="match status" value="2"/>
</dbReference>
<organism evidence="10">
    <name type="scientific">Soboliphyme baturini</name>
    <dbReference type="NCBI Taxonomy" id="241478"/>
    <lineage>
        <taxon>Eukaryota</taxon>
        <taxon>Metazoa</taxon>
        <taxon>Ecdysozoa</taxon>
        <taxon>Nematoda</taxon>
        <taxon>Enoplea</taxon>
        <taxon>Dorylaimia</taxon>
        <taxon>Dioctophymatida</taxon>
        <taxon>Dioctophymatoidea</taxon>
        <taxon>Soboliphymatidae</taxon>
        <taxon>Soboliphyme</taxon>
    </lineage>
</organism>
<evidence type="ECO:0000256" key="1">
    <source>
        <dbReference type="ARBA" id="ARBA00022801"/>
    </source>
</evidence>
<feature type="domain" description="Helicase ATP-binding" evidence="6">
    <location>
        <begin position="140"/>
        <end position="300"/>
    </location>
</feature>
<dbReference type="InterPro" id="IPR027417">
    <property type="entry name" value="P-loop_NTPase"/>
</dbReference>
<dbReference type="GO" id="GO:0008270">
    <property type="term" value="F:zinc ion binding"/>
    <property type="evidence" value="ECO:0007669"/>
    <property type="project" value="UniProtKB-KW"/>
</dbReference>
<evidence type="ECO:0000259" key="7">
    <source>
        <dbReference type="PROSITE" id="PS51194"/>
    </source>
</evidence>
<proteinExistence type="predicted"/>
<dbReference type="CDD" id="cd18791">
    <property type="entry name" value="SF2_C_RHA"/>
    <property type="match status" value="1"/>
</dbReference>
<evidence type="ECO:0000313" key="10">
    <source>
        <dbReference type="WBParaSite" id="SBAD_0000892401-mRNA-1"/>
    </source>
</evidence>
<dbReference type="PROSITE" id="PS00028">
    <property type="entry name" value="ZINC_FINGER_C2H2_1"/>
    <property type="match status" value="1"/>
</dbReference>
<dbReference type="Proteomes" id="UP000270296">
    <property type="component" value="Unassembled WGS sequence"/>
</dbReference>
<feature type="domain" description="C2H2-type" evidence="5">
    <location>
        <begin position="1078"/>
        <end position="1100"/>
    </location>
</feature>
<dbReference type="SMART" id="SM00847">
    <property type="entry name" value="HA2"/>
    <property type="match status" value="1"/>
</dbReference>
<evidence type="ECO:0000313" key="9">
    <source>
        <dbReference type="Proteomes" id="UP000270296"/>
    </source>
</evidence>
<dbReference type="InterPro" id="IPR014001">
    <property type="entry name" value="Helicase_ATP-bd"/>
</dbReference>
<dbReference type="CDD" id="cd17979">
    <property type="entry name" value="DEXHc_DHX34"/>
    <property type="match status" value="1"/>
</dbReference>
<dbReference type="InterPro" id="IPR001650">
    <property type="entry name" value="Helicase_C-like"/>
</dbReference>
<dbReference type="PROSITE" id="PS50157">
    <property type="entry name" value="ZINC_FINGER_C2H2_2"/>
    <property type="match status" value="1"/>
</dbReference>
<dbReference type="PROSITE" id="PS51194">
    <property type="entry name" value="HELICASE_CTER"/>
    <property type="match status" value="1"/>
</dbReference>
<dbReference type="GO" id="GO:0003723">
    <property type="term" value="F:RNA binding"/>
    <property type="evidence" value="ECO:0007669"/>
    <property type="project" value="TreeGrafter"/>
</dbReference>
<dbReference type="AlphaFoldDB" id="A0A183IYB5"/>
<feature type="region of interest" description="Disordered" evidence="4">
    <location>
        <begin position="892"/>
        <end position="916"/>
    </location>
</feature>
<gene>
    <name evidence="8" type="ORF">SBAD_LOCUS8613</name>
</gene>
<dbReference type="Pfam" id="PF21010">
    <property type="entry name" value="HA2_C"/>
    <property type="match status" value="1"/>
</dbReference>
<evidence type="ECO:0000256" key="3">
    <source>
        <dbReference type="PROSITE-ProRule" id="PRU00042"/>
    </source>
</evidence>
<dbReference type="PROSITE" id="PS51192">
    <property type="entry name" value="HELICASE_ATP_BIND_1"/>
    <property type="match status" value="1"/>
</dbReference>
<dbReference type="OrthoDB" id="3363059at2759"/>
<reference evidence="8 9" key="2">
    <citation type="submission" date="2018-11" db="EMBL/GenBank/DDBJ databases">
        <authorList>
            <consortium name="Pathogen Informatics"/>
        </authorList>
    </citation>
    <scope>NUCLEOTIDE SEQUENCE [LARGE SCALE GENOMIC DNA]</scope>
</reference>
<keyword evidence="2" id="KW-0547">Nucleotide-binding</keyword>
<dbReference type="SUPFAM" id="SSF52540">
    <property type="entry name" value="P-loop containing nucleoside triphosphate hydrolases"/>
    <property type="match status" value="1"/>
</dbReference>
<evidence type="ECO:0000256" key="2">
    <source>
        <dbReference type="ARBA" id="ARBA00022806"/>
    </source>
</evidence>
<evidence type="ECO:0000313" key="8">
    <source>
        <dbReference type="EMBL" id="VDP18217.1"/>
    </source>
</evidence>
<sequence>MDIKWLDYRSALKRIYFSDRSLIPLETDDFQDFWKFFDKYLDVARRKSIRSEPVASGRPSFGGALTSSRYSRYYRQLYVPVLDKTERYAARSLPTNVVAEFEYVLNCYVEFRQRKSLGKLKAIQRAQRNLPIYLFKGDIVRLVRSEQVVIIAGDTGCGKSTQTIQYLLGAGFDRIACTQPRRIACISLCKRVAYETLNVYGSSVAYQIRFERTKTASTKGLFLTEGLLLRQLSIDPDLSAYDVVIMDEIHERHLQGDFLLGVLRDLVLKRRELKLVLMSATINLELFSGYFERAPILQVPGRLYPIKLVYMPLPAKESKSERIDPSPYRGILSMIDQKYPASERGDVLIFLSGITEITTVAEALKEYADLSETRRWVILMLHSTLSLDDQDRVFDITPDGVRKCILSTNIAETSVTIDGVRFVVDSGKVKEMRYDADTKMHTLKECWISQASAEQRKGRAGRTGPGNCYRFYSPQQYEKFDKYTEPEIRRVSLSSLLLQMYHLNIADPRNFRFIEPPNKDSIENAITHLKDQSALTNEELLSPLGQILVNLPVDVRIGKMLVMGCLFQQIQPILTVAAALDVQSPFTSRSFRDLEAQSLRGQLMSDSGDPFALLNVYREWLNVKAQNRESSTRWCRKRGIEEQRLYEISKLRSQFKGILEDSDLIEHKELHLSAAQRRIRKGEVLRLKSLKRKFQSSQRSRKVLKLKHWDDELEPDAAEEGNTTSTADELKDVRAVDFYITHTSSEIEANINELAMDDLSLCVMKSIVCGALYPQYGVLDVHNSYKPGSDLVIHSKAKSFLLLHPNGCLAQDAESLCVLQDGEGRSGRHHLIFYSLLLETTKPYAVNTVRAPALHSLLLFARHIDTSADFHRIVCDQFVEFQIVIRNPKSEHVDTKTEAESGQDPSGPGSGSGSGTDSIEDLVFEAVQIRQRFAQCLERKLAGDKYRSQSLPKRIHRFFRHELLYSLRHLLPADVKSLYGCSDSAAGGRDKATAVTDYLTVGSLAKVGQVEDAASYLTKKWRCDNCGNEFYFSFVQRLEHQNGCVEKGKGSGGGGGDASDDEHSSAKSSANTAQHNDYYCSECCICFDSPINYLKHKRLH</sequence>
<feature type="region of interest" description="Disordered" evidence="4">
    <location>
        <begin position="1049"/>
        <end position="1068"/>
    </location>
</feature>
<dbReference type="WBParaSite" id="SBAD_0000892401-mRNA-1">
    <property type="protein sequence ID" value="SBAD_0000892401-mRNA-1"/>
    <property type="gene ID" value="SBAD_0000892401"/>
</dbReference>
<dbReference type="SMART" id="SM00490">
    <property type="entry name" value="HELICc"/>
    <property type="match status" value="1"/>
</dbReference>
<evidence type="ECO:0000259" key="6">
    <source>
        <dbReference type="PROSITE" id="PS51192"/>
    </source>
</evidence>